<dbReference type="RefSeq" id="WP_198322456.1">
    <property type="nucleotide sequence ID" value="NZ_CP104311.1"/>
</dbReference>
<keyword evidence="1" id="KW-0732">Signal</keyword>
<organism evidence="2 3">
    <name type="scientific">Methylococcus capsulatus</name>
    <dbReference type="NCBI Taxonomy" id="414"/>
    <lineage>
        <taxon>Bacteria</taxon>
        <taxon>Pseudomonadati</taxon>
        <taxon>Pseudomonadota</taxon>
        <taxon>Gammaproteobacteria</taxon>
        <taxon>Methylococcales</taxon>
        <taxon>Methylococcaceae</taxon>
        <taxon>Methylococcus</taxon>
    </lineage>
</organism>
<name>A0ABZ2F5S9_METCP</name>
<feature type="chain" id="PRO_5045820679" description="PBP domain-containing protein" evidence="1">
    <location>
        <begin position="24"/>
        <end position="497"/>
    </location>
</feature>
<dbReference type="Proteomes" id="UP001359308">
    <property type="component" value="Chromosome"/>
</dbReference>
<dbReference type="Gene3D" id="3.40.190.10">
    <property type="entry name" value="Periplasmic binding protein-like II"/>
    <property type="match status" value="1"/>
</dbReference>
<evidence type="ECO:0000256" key="1">
    <source>
        <dbReference type="SAM" id="SignalP"/>
    </source>
</evidence>
<evidence type="ECO:0000313" key="2">
    <source>
        <dbReference type="EMBL" id="WWF02130.1"/>
    </source>
</evidence>
<dbReference type="SUPFAM" id="SSF53850">
    <property type="entry name" value="Periplasmic binding protein-like II"/>
    <property type="match status" value="1"/>
</dbReference>
<sequence length="497" mass="52222">MQVKKIAAAVAASSLGFCAQGWALEPGVSPDIEIFMSGASAQDGNVRQLFEELCVGGTLDVYLDNSNPSSPGSAHTAIFCQIDSSKVTGLSVNNPKVLFHKRSAGGSAQGVGPVLDEQAIDAMVINNGNCQKDTASGNWLCRISQPGDLVQKVSDAGVSDVNPSMFRSMNTPDGVAPVDPAKVSQRLDVVSGGALVFNTPVTKSLRDALQRAQIDMGTLDPGCEGQDTEACMPSLRKYQVASLLTGNIGKWSEIKVVDKSGQPKGDLTQYANGSITDDKVYICRRVNGSGTQATTNANFLNAPCTDSALSPASTSNPLAGPVVFLNSGSGNVDTCLDDFNQGTNNSKFNAAGVKAWAIGVQSTERNANLKYNYRFIAIDGVAPTLANTASGHYMDWAENTYQWRKPAYNGPTGDKLKIIQKIASDAGSPSLTAKNNAAYVHPFGLGGYLAVTTAGNTPPADGKFDPNNPILPYSHAPGLSLDNCRVPVVNDNLPNRL</sequence>
<reference evidence="2 3" key="1">
    <citation type="submission" date="2022-09" db="EMBL/GenBank/DDBJ databases">
        <authorList>
            <person name="Giprobiosintez L."/>
        </authorList>
    </citation>
    <scope>NUCLEOTIDE SEQUENCE [LARGE SCALE GENOMIC DNA]</scope>
    <source>
        <strain evidence="3">VKPM-B-12549 (GBS-15)</strain>
    </source>
</reference>
<protein>
    <recommendedName>
        <fullName evidence="4">PBP domain-containing protein</fullName>
    </recommendedName>
</protein>
<feature type="signal peptide" evidence="1">
    <location>
        <begin position="1"/>
        <end position="23"/>
    </location>
</feature>
<evidence type="ECO:0008006" key="4">
    <source>
        <dbReference type="Google" id="ProtNLM"/>
    </source>
</evidence>
<evidence type="ECO:0000313" key="3">
    <source>
        <dbReference type="Proteomes" id="UP001359308"/>
    </source>
</evidence>
<gene>
    <name evidence="2" type="ORF">N4J17_00440</name>
</gene>
<accession>A0ABZ2F5S9</accession>
<proteinExistence type="predicted"/>
<dbReference type="EMBL" id="CP104311">
    <property type="protein sequence ID" value="WWF02130.1"/>
    <property type="molecule type" value="Genomic_DNA"/>
</dbReference>
<keyword evidence="3" id="KW-1185">Reference proteome</keyword>